<accession>A0A9W4XK57</accession>
<proteinExistence type="predicted"/>
<keyword evidence="3" id="KW-1185">Reference proteome</keyword>
<dbReference type="Gene3D" id="3.40.50.150">
    <property type="entry name" value="Vaccinia Virus protein VP39"/>
    <property type="match status" value="1"/>
</dbReference>
<organism evidence="2 3">
    <name type="scientific">Periconia digitata</name>
    <dbReference type="NCBI Taxonomy" id="1303443"/>
    <lineage>
        <taxon>Eukaryota</taxon>
        <taxon>Fungi</taxon>
        <taxon>Dikarya</taxon>
        <taxon>Ascomycota</taxon>
        <taxon>Pezizomycotina</taxon>
        <taxon>Dothideomycetes</taxon>
        <taxon>Pleosporomycetidae</taxon>
        <taxon>Pleosporales</taxon>
        <taxon>Massarineae</taxon>
        <taxon>Periconiaceae</taxon>
        <taxon>Periconia</taxon>
    </lineage>
</organism>
<evidence type="ECO:0008006" key="4">
    <source>
        <dbReference type="Google" id="ProtNLM"/>
    </source>
</evidence>
<evidence type="ECO:0000313" key="2">
    <source>
        <dbReference type="EMBL" id="CAI6334924.1"/>
    </source>
</evidence>
<dbReference type="SUPFAM" id="SSF53335">
    <property type="entry name" value="S-adenosyl-L-methionine-dependent methyltransferases"/>
    <property type="match status" value="1"/>
</dbReference>
<dbReference type="PANTHER" id="PTHR43591">
    <property type="entry name" value="METHYLTRANSFERASE"/>
    <property type="match status" value="1"/>
</dbReference>
<dbReference type="CDD" id="cd02440">
    <property type="entry name" value="AdoMet_MTases"/>
    <property type="match status" value="1"/>
</dbReference>
<sequence>MSKMIPEDDESIAVDLSYSQYQDYDDDDDSQSYTSGLSIGSSVTRYRYENGRRYHAYREGSYYAPNDETYSNYETIVHHLWLLTLDDRLFLAPIGGGEDGQPGPERILDVGTGTGLWAVDMADYFPSAEIIATDLSPTQSTSAPPNIRFEVDDACAEWTYPLSSFDFIHIRGLTGCIRDWPYLYSQAYAHLKPHGYIEHLEFSISTSANPDPETSTHAEKLLTSFSSSILRAGDTYTGMTFRTISLMKPLLVEAGFRDVVEHRYVWPIGPWPKDPKLKEIGRWGERNWLDGFEGWVMAIYTRILGWKYEEVKKFVEEVRAVVKDRGNTFWHEVRVVYGRKPGDNEKEKEEEVLNHGEGNGGDGAVMDGQQETGAANHEEMKV</sequence>
<feature type="region of interest" description="Disordered" evidence="1">
    <location>
        <begin position="341"/>
        <end position="382"/>
    </location>
</feature>
<feature type="compositionally biased region" description="Basic and acidic residues" evidence="1">
    <location>
        <begin position="341"/>
        <end position="354"/>
    </location>
</feature>
<dbReference type="EMBL" id="CAOQHR010000005">
    <property type="protein sequence ID" value="CAI6334924.1"/>
    <property type="molecule type" value="Genomic_DNA"/>
</dbReference>
<dbReference type="PANTHER" id="PTHR43591:SF105">
    <property type="entry name" value="METHYLTRANSFERASE DOMAIN-CONTAINING PROTEIN-RELATED"/>
    <property type="match status" value="1"/>
</dbReference>
<gene>
    <name evidence="2" type="ORF">PDIGIT_LOCUS7998</name>
</gene>
<dbReference type="GO" id="GO:0008168">
    <property type="term" value="F:methyltransferase activity"/>
    <property type="evidence" value="ECO:0007669"/>
    <property type="project" value="TreeGrafter"/>
</dbReference>
<dbReference type="OrthoDB" id="2013972at2759"/>
<evidence type="ECO:0000256" key="1">
    <source>
        <dbReference type="SAM" id="MobiDB-lite"/>
    </source>
</evidence>
<comment type="caution">
    <text evidence="2">The sequence shown here is derived from an EMBL/GenBank/DDBJ whole genome shotgun (WGS) entry which is preliminary data.</text>
</comment>
<protein>
    <recommendedName>
        <fullName evidence="4">S-adenosyl-L-methionine-dependent methyltransferase</fullName>
    </recommendedName>
</protein>
<name>A0A9W4XK57_9PLEO</name>
<reference evidence="2" key="1">
    <citation type="submission" date="2023-01" db="EMBL/GenBank/DDBJ databases">
        <authorList>
            <person name="Van Ghelder C."/>
            <person name="Rancurel C."/>
        </authorList>
    </citation>
    <scope>NUCLEOTIDE SEQUENCE</scope>
    <source>
        <strain evidence="2">CNCM I-4278</strain>
    </source>
</reference>
<dbReference type="Pfam" id="PF13489">
    <property type="entry name" value="Methyltransf_23"/>
    <property type="match status" value="1"/>
</dbReference>
<dbReference type="Proteomes" id="UP001152607">
    <property type="component" value="Unassembled WGS sequence"/>
</dbReference>
<dbReference type="InterPro" id="IPR029063">
    <property type="entry name" value="SAM-dependent_MTases_sf"/>
</dbReference>
<dbReference type="AlphaFoldDB" id="A0A9W4XK57"/>
<evidence type="ECO:0000313" key="3">
    <source>
        <dbReference type="Proteomes" id="UP001152607"/>
    </source>
</evidence>